<dbReference type="EMBL" id="UZAH01041201">
    <property type="protein sequence ID" value="VDP59879.1"/>
    <property type="molecule type" value="Genomic_DNA"/>
</dbReference>
<keyword evidence="2" id="KW-1185">Reference proteome</keyword>
<accession>A0A3P8ISQ2</accession>
<name>A0A183GW25_HELPZ</name>
<evidence type="ECO:0000313" key="3">
    <source>
        <dbReference type="WBParaSite" id="HPBE_0002689501-mRNA-1"/>
    </source>
</evidence>
<dbReference type="WBParaSite" id="HPBE_0002689501-mRNA-1">
    <property type="protein sequence ID" value="HPBE_0002689501-mRNA-1"/>
    <property type="gene ID" value="HPBE_0002689501"/>
</dbReference>
<dbReference type="AlphaFoldDB" id="A0A183GW25"/>
<proteinExistence type="predicted"/>
<evidence type="ECO:0000313" key="1">
    <source>
        <dbReference type="EMBL" id="VDP59879.1"/>
    </source>
</evidence>
<accession>A0A183GW25</accession>
<reference evidence="3" key="2">
    <citation type="submission" date="2019-09" db="UniProtKB">
        <authorList>
            <consortium name="WormBaseParasite"/>
        </authorList>
    </citation>
    <scope>IDENTIFICATION</scope>
</reference>
<dbReference type="Proteomes" id="UP000050761">
    <property type="component" value="Unassembled WGS sequence"/>
</dbReference>
<gene>
    <name evidence="1" type="ORF">HPBE_LOCUS26894</name>
</gene>
<evidence type="ECO:0000313" key="2">
    <source>
        <dbReference type="Proteomes" id="UP000050761"/>
    </source>
</evidence>
<organism evidence="2 3">
    <name type="scientific">Heligmosomoides polygyrus</name>
    <name type="common">Parasitic roundworm</name>
    <dbReference type="NCBI Taxonomy" id="6339"/>
    <lineage>
        <taxon>Eukaryota</taxon>
        <taxon>Metazoa</taxon>
        <taxon>Ecdysozoa</taxon>
        <taxon>Nematoda</taxon>
        <taxon>Chromadorea</taxon>
        <taxon>Rhabditida</taxon>
        <taxon>Rhabditina</taxon>
        <taxon>Rhabditomorpha</taxon>
        <taxon>Strongyloidea</taxon>
        <taxon>Heligmosomidae</taxon>
        <taxon>Heligmosomoides</taxon>
    </lineage>
</organism>
<protein>
    <submittedName>
        <fullName evidence="1 3">Uncharacterized protein</fullName>
    </submittedName>
</protein>
<reference evidence="1 2" key="1">
    <citation type="submission" date="2018-11" db="EMBL/GenBank/DDBJ databases">
        <authorList>
            <consortium name="Pathogen Informatics"/>
        </authorList>
    </citation>
    <scope>NUCLEOTIDE SEQUENCE [LARGE SCALE GENOMIC DNA]</scope>
</reference>
<sequence>MNVEGGEHPDEEHKPNTSIATTTIALEDNASDCNSVKSTTLVDLHACGICFQPMFSVFLTSVFDKKLV</sequence>